<dbReference type="PANTHER" id="PTHR30270:SF3">
    <property type="entry name" value="THIAMINE-MONOPHOSPHATE KINASE"/>
    <property type="match status" value="1"/>
</dbReference>
<dbReference type="GO" id="GO:0009030">
    <property type="term" value="F:thiamine-phosphate kinase activity"/>
    <property type="evidence" value="ECO:0007669"/>
    <property type="project" value="UniProtKB-UniRule"/>
</dbReference>
<feature type="binding site" evidence="1">
    <location>
        <position position="153"/>
    </location>
    <ligand>
        <name>Mg(2+)</name>
        <dbReference type="ChEBI" id="CHEBI:18420"/>
        <label>1</label>
    </ligand>
</feature>
<proteinExistence type="inferred from homology"/>
<protein>
    <recommendedName>
        <fullName evidence="1">Thiamine-monophosphate kinase</fullName>
        <shortName evidence="1">TMP kinase</shortName>
        <shortName evidence="1">Thiamine-phosphate kinase</shortName>
        <ecNumber evidence="1">2.7.4.16</ecNumber>
    </recommendedName>
</protein>
<sequence length="385" mass="43399">MSNNHFHVSDLGEKKLIKRIINKLDNYESSTGKKFFKHNIGDDAALININNWKNTKNAKRTLNNKDNDERYLVASSDLLIQSKHFPKQMSYFQMGQKAITVNVSDLAAMGSNPIGILISLAVPTDLKLTYFDEIIDGILDICYKYKIPLIGGDTNEADEIIISGTALGIVDTNNTLKKSGFSNGDYIAVTGEIGLASLGFEILKEENYKIIKNELKKGKIDQKIVDLAIEKALNPTAKINEGKILGKFASSATDITDGLNSELHELHESNNQTNKLDNLGLRIYENKLAKMPNFNGIVIISKILNKNPLDIILNIGEDFEILFTSNMDKNKIKNYYKEKYSNKNFDFYIIGDINETNNVEIEYLNGKIEKLTLKGYEHFNRKIND</sequence>
<dbReference type="NCBIfam" id="TIGR01379">
    <property type="entry name" value="thiL"/>
    <property type="match status" value="1"/>
</dbReference>
<comment type="catalytic activity">
    <reaction evidence="1">
        <text>thiamine phosphate + ATP = thiamine diphosphate + ADP</text>
        <dbReference type="Rhea" id="RHEA:15913"/>
        <dbReference type="ChEBI" id="CHEBI:30616"/>
        <dbReference type="ChEBI" id="CHEBI:37575"/>
        <dbReference type="ChEBI" id="CHEBI:58937"/>
        <dbReference type="ChEBI" id="CHEBI:456216"/>
        <dbReference type="EC" id="2.7.4.16"/>
    </reaction>
</comment>
<dbReference type="EC" id="2.7.4.16" evidence="1"/>
<dbReference type="UniPathway" id="UPA00060">
    <property type="reaction ID" value="UER00142"/>
</dbReference>
<keyword evidence="1" id="KW-0547">Nucleotide-binding</keyword>
<comment type="similarity">
    <text evidence="1">Belongs to the thiamine-monophosphate kinase family.</text>
</comment>
<dbReference type="GO" id="GO:0009228">
    <property type="term" value="P:thiamine biosynthetic process"/>
    <property type="evidence" value="ECO:0007669"/>
    <property type="project" value="UniProtKB-KW"/>
</dbReference>
<comment type="miscellaneous">
    <text evidence="1">Reaction mechanism of ThiL seems to utilize a direct, inline transfer of the gamma-phosphate of ATP to TMP rather than a phosphorylated enzyme intermediate.</text>
</comment>
<evidence type="ECO:0000313" key="4">
    <source>
        <dbReference type="Proteomes" id="UP000253099"/>
    </source>
</evidence>
<comment type="function">
    <text evidence="1">Catalyzes the ATP-dependent phosphorylation of thiamine-monophosphate (TMP) to form thiamine-pyrophosphate (TPP), the active form of vitamin B1.</text>
</comment>
<dbReference type="AlphaFoldDB" id="A0A366MBB2"/>
<feature type="binding site" evidence="1">
    <location>
        <position position="317"/>
    </location>
    <ligand>
        <name>substrate</name>
    </ligand>
</feature>
<keyword evidence="1" id="KW-0479">Metal-binding</keyword>
<organism evidence="3 4">
    <name type="scientific">Candidatus Methanobinarius endosymbioticus</name>
    <dbReference type="NCBI Taxonomy" id="2006182"/>
    <lineage>
        <taxon>Archaea</taxon>
        <taxon>Methanobacteriati</taxon>
        <taxon>Methanobacteriota</taxon>
        <taxon>Methanomada group</taxon>
        <taxon>Methanobacteria</taxon>
        <taxon>Methanobacteriales</taxon>
        <taxon>Methanobacteriaceae</taxon>
        <taxon>Candidatus Methanobinarius</taxon>
    </lineage>
</organism>
<dbReference type="PANTHER" id="PTHR30270">
    <property type="entry name" value="THIAMINE-MONOPHOSPHATE KINASE"/>
    <property type="match status" value="1"/>
</dbReference>
<feature type="domain" description="PurM-like N-terminal" evidence="2">
    <location>
        <begin position="41"/>
        <end position="170"/>
    </location>
</feature>
<dbReference type="InterPro" id="IPR016188">
    <property type="entry name" value="PurM-like_N"/>
</dbReference>
<comment type="pathway">
    <text evidence="1">Cofactor biosynthesis; thiamine diphosphate biosynthesis; thiamine diphosphate from thiamine phosphate: step 1/1.</text>
</comment>
<dbReference type="InterPro" id="IPR036676">
    <property type="entry name" value="PurM-like_C_sf"/>
</dbReference>
<feature type="binding site" evidence="1">
    <location>
        <position position="77"/>
    </location>
    <ligand>
        <name>Mg(2+)</name>
        <dbReference type="ChEBI" id="CHEBI:18420"/>
        <label>2</label>
    </ligand>
</feature>
<feature type="binding site" evidence="1">
    <location>
        <position position="43"/>
    </location>
    <ligand>
        <name>Mg(2+)</name>
        <dbReference type="ChEBI" id="CHEBI:18420"/>
        <label>3</label>
    </ligand>
</feature>
<feature type="binding site" evidence="1">
    <location>
        <position position="254"/>
    </location>
    <ligand>
        <name>Mg(2+)</name>
        <dbReference type="ChEBI" id="CHEBI:18420"/>
        <label>3</label>
    </ligand>
</feature>
<comment type="caution">
    <text evidence="1">Lacks conserved residue(s) required for the propagation of feature annotation.</text>
</comment>
<dbReference type="InterPro" id="IPR006283">
    <property type="entry name" value="ThiL-like"/>
</dbReference>
<feature type="binding site" evidence="1">
    <location>
        <position position="105"/>
    </location>
    <ligand>
        <name>Mg(2+)</name>
        <dbReference type="ChEBI" id="CHEBI:18420"/>
        <label>2</label>
    </ligand>
</feature>
<comment type="caution">
    <text evidence="3">The sequence shown here is derived from an EMBL/GenBank/DDBJ whole genome shotgun (WGS) entry which is preliminary data.</text>
</comment>
<dbReference type="SUPFAM" id="SSF55326">
    <property type="entry name" value="PurM N-terminal domain-like"/>
    <property type="match status" value="1"/>
</dbReference>
<feature type="binding site" evidence="1">
    <location>
        <position position="256"/>
    </location>
    <ligand>
        <name>ATP</name>
        <dbReference type="ChEBI" id="CHEBI:30616"/>
    </ligand>
</feature>
<dbReference type="CDD" id="cd02194">
    <property type="entry name" value="ThiL"/>
    <property type="match status" value="1"/>
</dbReference>
<dbReference type="Pfam" id="PF00586">
    <property type="entry name" value="AIRS"/>
    <property type="match status" value="1"/>
</dbReference>
<feature type="binding site" evidence="1">
    <location>
        <begin position="152"/>
        <end position="153"/>
    </location>
    <ligand>
        <name>ATP</name>
        <dbReference type="ChEBI" id="CHEBI:30616"/>
    </ligand>
</feature>
<keyword evidence="1" id="KW-0067">ATP-binding</keyword>
<dbReference type="Gene3D" id="3.30.1330.10">
    <property type="entry name" value="PurM-like, N-terminal domain"/>
    <property type="match status" value="1"/>
</dbReference>
<keyword evidence="1" id="KW-0784">Thiamine biosynthesis</keyword>
<feature type="binding site" evidence="1">
    <location>
        <position position="105"/>
    </location>
    <ligand>
        <name>Mg(2+)</name>
        <dbReference type="ChEBI" id="CHEBI:18420"/>
        <label>4</label>
    </ligand>
</feature>
<feature type="binding site" evidence="1">
    <location>
        <position position="105"/>
    </location>
    <ligand>
        <name>Mg(2+)</name>
        <dbReference type="ChEBI" id="CHEBI:18420"/>
        <label>3</label>
    </ligand>
</feature>
<name>A0A366MBB2_9EURY</name>
<feature type="binding site" evidence="1">
    <location>
        <position position="76"/>
    </location>
    <ligand>
        <name>Mg(2+)</name>
        <dbReference type="ChEBI" id="CHEBI:18420"/>
        <label>1</label>
    </ligand>
</feature>
<dbReference type="GO" id="GO:0000287">
    <property type="term" value="F:magnesium ion binding"/>
    <property type="evidence" value="ECO:0007669"/>
    <property type="project" value="UniProtKB-UniRule"/>
</dbReference>
<dbReference type="Proteomes" id="UP000253099">
    <property type="component" value="Unassembled WGS sequence"/>
</dbReference>
<feature type="binding site" evidence="1">
    <location>
        <position position="43"/>
    </location>
    <ligand>
        <name>Mg(2+)</name>
        <dbReference type="ChEBI" id="CHEBI:18420"/>
        <label>4</label>
    </ligand>
</feature>
<evidence type="ECO:0000256" key="1">
    <source>
        <dbReference type="HAMAP-Rule" id="MF_02128"/>
    </source>
</evidence>
<gene>
    <name evidence="3" type="primary">thiL_4</name>
    <name evidence="1" type="synonym">thiL</name>
    <name evidence="3" type="ORF">ALNOE001_15180</name>
</gene>
<reference evidence="3 4" key="1">
    <citation type="submission" date="2018-06" db="EMBL/GenBank/DDBJ databases">
        <title>Genomic insight into two independent archaeal endosymbiosis events.</title>
        <authorList>
            <person name="Lind A.E."/>
            <person name="Lewis W.H."/>
            <person name="Spang A."/>
            <person name="Guy L."/>
            <person name="Embley M.T."/>
            <person name="Ettema T.J.G."/>
        </authorList>
    </citation>
    <scope>NUCLEOTIDE SEQUENCE [LARGE SCALE GENOMIC DNA]</scope>
    <source>
        <strain evidence="3">NOE</strain>
    </source>
</reference>
<feature type="binding site" evidence="1">
    <location>
        <position position="178"/>
    </location>
    <ligand>
        <name>ATP</name>
        <dbReference type="ChEBI" id="CHEBI:30616"/>
    </ligand>
</feature>
<evidence type="ECO:0000313" key="3">
    <source>
        <dbReference type="EMBL" id="RBQ22819.1"/>
    </source>
</evidence>
<keyword evidence="4" id="KW-1185">Reference proteome</keyword>
<dbReference type="EMBL" id="NIZT01000039">
    <property type="protein sequence ID" value="RBQ22819.1"/>
    <property type="molecule type" value="Genomic_DNA"/>
</dbReference>
<keyword evidence="1 3" id="KW-0418">Kinase</keyword>
<feature type="binding site" evidence="1">
    <location>
        <position position="84"/>
    </location>
    <ligand>
        <name>substrate</name>
    </ligand>
</feature>
<dbReference type="Gene3D" id="3.90.650.10">
    <property type="entry name" value="PurM-like C-terminal domain"/>
    <property type="match status" value="1"/>
</dbReference>
<dbReference type="GO" id="GO:0009229">
    <property type="term" value="P:thiamine diphosphate biosynthetic process"/>
    <property type="evidence" value="ECO:0007669"/>
    <property type="project" value="UniProtKB-UniRule"/>
</dbReference>
<feature type="binding site" evidence="1">
    <location>
        <position position="257"/>
    </location>
    <ligand>
        <name>Mg(2+)</name>
        <dbReference type="ChEBI" id="CHEBI:18420"/>
        <label>5</label>
    </ligand>
</feature>
<dbReference type="InterPro" id="IPR036921">
    <property type="entry name" value="PurM-like_N_sf"/>
</dbReference>
<accession>A0A366MBB2</accession>
<keyword evidence="1 3" id="KW-0808">Transferase</keyword>
<evidence type="ECO:0000259" key="2">
    <source>
        <dbReference type="Pfam" id="PF00586"/>
    </source>
</evidence>
<feature type="binding site" evidence="1">
    <location>
        <position position="77"/>
    </location>
    <ligand>
        <name>Mg(2+)</name>
        <dbReference type="ChEBI" id="CHEBI:18420"/>
        <label>1</label>
    </ligand>
</feature>
<feature type="binding site" evidence="1">
    <location>
        <position position="75"/>
    </location>
    <ligand>
        <name>Mg(2+)</name>
        <dbReference type="ChEBI" id="CHEBI:18420"/>
        <label>4</label>
    </ligand>
</feature>
<feature type="binding site" evidence="1">
    <location>
        <position position="376"/>
    </location>
    <ligand>
        <name>substrate</name>
    </ligand>
</feature>
<dbReference type="GO" id="GO:0005524">
    <property type="term" value="F:ATP binding"/>
    <property type="evidence" value="ECO:0007669"/>
    <property type="project" value="UniProtKB-UniRule"/>
</dbReference>
<dbReference type="HAMAP" id="MF_02128">
    <property type="entry name" value="TMP_kinase"/>
    <property type="match status" value="1"/>
</dbReference>
<keyword evidence="1" id="KW-0460">Magnesium</keyword>
<dbReference type="SUPFAM" id="SSF56042">
    <property type="entry name" value="PurM C-terminal domain-like"/>
    <property type="match status" value="1"/>
</dbReference>